<evidence type="ECO:0000256" key="1">
    <source>
        <dbReference type="ARBA" id="ARBA00022801"/>
    </source>
</evidence>
<evidence type="ECO:0000313" key="5">
    <source>
        <dbReference type="Proteomes" id="UP000813444"/>
    </source>
</evidence>
<dbReference type="SUPFAM" id="SSF53474">
    <property type="entry name" value="alpha/beta-Hydrolases"/>
    <property type="match status" value="1"/>
</dbReference>
<dbReference type="AlphaFoldDB" id="A0A8K0SBY1"/>
<reference evidence="4" key="1">
    <citation type="journal article" date="2021" name="Nat. Commun.">
        <title>Genetic determinants of endophytism in the Arabidopsis root mycobiome.</title>
        <authorList>
            <person name="Mesny F."/>
            <person name="Miyauchi S."/>
            <person name="Thiergart T."/>
            <person name="Pickel B."/>
            <person name="Atanasova L."/>
            <person name="Karlsson M."/>
            <person name="Huettel B."/>
            <person name="Barry K.W."/>
            <person name="Haridas S."/>
            <person name="Chen C."/>
            <person name="Bauer D."/>
            <person name="Andreopoulos W."/>
            <person name="Pangilinan J."/>
            <person name="LaButti K."/>
            <person name="Riley R."/>
            <person name="Lipzen A."/>
            <person name="Clum A."/>
            <person name="Drula E."/>
            <person name="Henrissat B."/>
            <person name="Kohler A."/>
            <person name="Grigoriev I.V."/>
            <person name="Martin F.M."/>
            <person name="Hacquard S."/>
        </authorList>
    </citation>
    <scope>NUCLEOTIDE SEQUENCE</scope>
    <source>
        <strain evidence="4">MPI-CAGE-CH-0235</strain>
    </source>
</reference>
<dbReference type="PANTHER" id="PTHR33630:SF9">
    <property type="entry name" value="CUTINASE 4"/>
    <property type="match status" value="1"/>
</dbReference>
<organism evidence="4 5">
    <name type="scientific">Stachybotrys elegans</name>
    <dbReference type="NCBI Taxonomy" id="80388"/>
    <lineage>
        <taxon>Eukaryota</taxon>
        <taxon>Fungi</taxon>
        <taxon>Dikarya</taxon>
        <taxon>Ascomycota</taxon>
        <taxon>Pezizomycotina</taxon>
        <taxon>Sordariomycetes</taxon>
        <taxon>Hypocreomycetidae</taxon>
        <taxon>Hypocreales</taxon>
        <taxon>Stachybotryaceae</taxon>
        <taxon>Stachybotrys</taxon>
    </lineage>
</organism>
<evidence type="ECO:0000313" key="4">
    <source>
        <dbReference type="EMBL" id="KAH7303987.1"/>
    </source>
</evidence>
<dbReference type="InterPro" id="IPR000675">
    <property type="entry name" value="Cutinase/axe"/>
</dbReference>
<sequence length="248" mass="26647">MRFFVERLALVAGIASAQGIQCTDGLKMFLARGTTEPLGTGLMTTITRQIEQLIPGSTTDDIPYPATLFEPTYFVSVLNGSTLLQEAVSEYAAACPDGKMALMGYSQGAQVVGNAICGAGYAWSAGTILPLIPGAPPITEPLPLTFPPLPTNVTENVVAVIFFGDPTRQPGASWNRGSASPKNRGGFNRDDSIIQYCERYGPRMRSYCDDGDSVCDDGTVSRPEPHISYVQNYGDEVVEHLVAQYNSH</sequence>
<dbReference type="PANTHER" id="PTHR33630">
    <property type="entry name" value="CUTINASE RV1984C-RELATED-RELATED"/>
    <property type="match status" value="1"/>
</dbReference>
<accession>A0A8K0SBY1</accession>
<evidence type="ECO:0000256" key="3">
    <source>
        <dbReference type="SAM" id="SignalP"/>
    </source>
</evidence>
<protein>
    <submittedName>
        <fullName evidence="4">Cutinase</fullName>
    </submittedName>
</protein>
<evidence type="ECO:0000256" key="2">
    <source>
        <dbReference type="ARBA" id="ARBA00023157"/>
    </source>
</evidence>
<dbReference type="Pfam" id="PF01083">
    <property type="entry name" value="Cutinase"/>
    <property type="match status" value="1"/>
</dbReference>
<keyword evidence="1" id="KW-0378">Hydrolase</keyword>
<dbReference type="SMART" id="SM01110">
    <property type="entry name" value="Cutinase"/>
    <property type="match status" value="1"/>
</dbReference>
<dbReference type="GO" id="GO:0052689">
    <property type="term" value="F:carboxylic ester hydrolase activity"/>
    <property type="evidence" value="ECO:0007669"/>
    <property type="project" value="UniProtKB-ARBA"/>
</dbReference>
<name>A0A8K0SBY1_9HYPO</name>
<feature type="signal peptide" evidence="3">
    <location>
        <begin position="1"/>
        <end position="19"/>
    </location>
</feature>
<feature type="chain" id="PRO_5035481879" evidence="3">
    <location>
        <begin position="20"/>
        <end position="248"/>
    </location>
</feature>
<dbReference type="Gene3D" id="3.40.50.1820">
    <property type="entry name" value="alpha/beta hydrolase"/>
    <property type="match status" value="1"/>
</dbReference>
<dbReference type="EMBL" id="JAGPNK010000027">
    <property type="protein sequence ID" value="KAH7303987.1"/>
    <property type="molecule type" value="Genomic_DNA"/>
</dbReference>
<dbReference type="Proteomes" id="UP000813444">
    <property type="component" value="Unassembled WGS sequence"/>
</dbReference>
<proteinExistence type="predicted"/>
<keyword evidence="5" id="KW-1185">Reference proteome</keyword>
<keyword evidence="2" id="KW-1015">Disulfide bond</keyword>
<keyword evidence="3" id="KW-0732">Signal</keyword>
<comment type="caution">
    <text evidence="4">The sequence shown here is derived from an EMBL/GenBank/DDBJ whole genome shotgun (WGS) entry which is preliminary data.</text>
</comment>
<dbReference type="InterPro" id="IPR029058">
    <property type="entry name" value="AB_hydrolase_fold"/>
</dbReference>
<dbReference type="OrthoDB" id="6020543at2759"/>
<gene>
    <name evidence="4" type="ORF">B0I35DRAFT_446000</name>
</gene>